<keyword evidence="3" id="KW-1185">Reference proteome</keyword>
<feature type="chain" id="PRO_5045081945" description="Ig-like domain-containing protein" evidence="1">
    <location>
        <begin position="32"/>
        <end position="208"/>
    </location>
</feature>
<evidence type="ECO:0000256" key="1">
    <source>
        <dbReference type="SAM" id="SignalP"/>
    </source>
</evidence>
<gene>
    <name evidence="2" type="ORF">GCM10009550_34320</name>
</gene>
<protein>
    <recommendedName>
        <fullName evidence="4">Ig-like domain-containing protein</fullName>
    </recommendedName>
</protein>
<dbReference type="EMBL" id="BAAAHH010000012">
    <property type="protein sequence ID" value="GAA0952918.1"/>
    <property type="molecule type" value="Genomic_DNA"/>
</dbReference>
<comment type="caution">
    <text evidence="2">The sequence shown here is derived from an EMBL/GenBank/DDBJ whole genome shotgun (WGS) entry which is preliminary data.</text>
</comment>
<organism evidence="2 3">
    <name type="scientific">Actinocorallia libanotica</name>
    <dbReference type="NCBI Taxonomy" id="46162"/>
    <lineage>
        <taxon>Bacteria</taxon>
        <taxon>Bacillati</taxon>
        <taxon>Actinomycetota</taxon>
        <taxon>Actinomycetes</taxon>
        <taxon>Streptosporangiales</taxon>
        <taxon>Thermomonosporaceae</taxon>
        <taxon>Actinocorallia</taxon>
    </lineage>
</organism>
<name>A0ABN1R784_9ACTN</name>
<accession>A0ABN1R784</accession>
<evidence type="ECO:0008006" key="4">
    <source>
        <dbReference type="Google" id="ProtNLM"/>
    </source>
</evidence>
<sequence length="208" mass="21726">MPFTRSPARTLMAAAATAAAAVSVAASPASAWPAGEFTATLEQNLSFSWSLLGTTSTATCTSSNLAGSITSGGAITIDTADFGGCTGAATSITALPLSSPSAKTTMSSLFWSWNLTPTSGNYYDGIVSITGFRVAFQLNAPSNITCIYTHPFSGRYYHGDNPYRPYRSWPYLQFHFPGVNIPKSTSGSNFLCPATAKITGVFLVSGIT</sequence>
<reference evidence="2 3" key="1">
    <citation type="journal article" date="2019" name="Int. J. Syst. Evol. Microbiol.">
        <title>The Global Catalogue of Microorganisms (GCM) 10K type strain sequencing project: providing services to taxonomists for standard genome sequencing and annotation.</title>
        <authorList>
            <consortium name="The Broad Institute Genomics Platform"/>
            <consortium name="The Broad Institute Genome Sequencing Center for Infectious Disease"/>
            <person name="Wu L."/>
            <person name="Ma J."/>
        </authorList>
    </citation>
    <scope>NUCLEOTIDE SEQUENCE [LARGE SCALE GENOMIC DNA]</scope>
    <source>
        <strain evidence="2 3">JCM 10696</strain>
    </source>
</reference>
<feature type="signal peptide" evidence="1">
    <location>
        <begin position="1"/>
        <end position="31"/>
    </location>
</feature>
<keyword evidence="1" id="KW-0732">Signal</keyword>
<evidence type="ECO:0000313" key="2">
    <source>
        <dbReference type="EMBL" id="GAA0952918.1"/>
    </source>
</evidence>
<dbReference type="Proteomes" id="UP001500665">
    <property type="component" value="Unassembled WGS sequence"/>
</dbReference>
<evidence type="ECO:0000313" key="3">
    <source>
        <dbReference type="Proteomes" id="UP001500665"/>
    </source>
</evidence>
<proteinExistence type="predicted"/>